<dbReference type="EMBL" id="QEAS01000009">
    <property type="protein sequence ID" value="PWG80454.1"/>
    <property type="molecule type" value="Genomic_DNA"/>
</dbReference>
<dbReference type="OrthoDB" id="9797595at2"/>
<dbReference type="Proteomes" id="UP000245647">
    <property type="component" value="Unassembled WGS sequence"/>
</dbReference>
<protein>
    <submittedName>
        <fullName evidence="2">DUF2892 domain-containing protein</fullName>
    </submittedName>
</protein>
<dbReference type="AlphaFoldDB" id="A0A2U2PGK1"/>
<evidence type="ECO:0000313" key="3">
    <source>
        <dbReference type="Proteomes" id="UP000245647"/>
    </source>
</evidence>
<proteinExistence type="predicted"/>
<dbReference type="Pfam" id="PF11127">
    <property type="entry name" value="YgaP-like_TM"/>
    <property type="match status" value="1"/>
</dbReference>
<comment type="caution">
    <text evidence="2">The sequence shown here is derived from an EMBL/GenBank/DDBJ whole genome shotgun (WGS) entry which is preliminary data.</text>
</comment>
<feature type="domain" description="Inner membrane protein YgaP-like transmembrane" evidence="1">
    <location>
        <begin position="27"/>
        <end position="84"/>
    </location>
</feature>
<dbReference type="Gene3D" id="6.10.140.1340">
    <property type="match status" value="1"/>
</dbReference>
<evidence type="ECO:0000313" key="2">
    <source>
        <dbReference type="EMBL" id="PWG80454.1"/>
    </source>
</evidence>
<accession>A0A2U2PGK1</accession>
<name>A0A2U2PGK1_9SPHI</name>
<gene>
    <name evidence="2" type="ORF">DDR33_12710</name>
</gene>
<keyword evidence="3" id="KW-1185">Reference proteome</keyword>
<evidence type="ECO:0000259" key="1">
    <source>
        <dbReference type="Pfam" id="PF11127"/>
    </source>
</evidence>
<sequence>MNTMNNQVIDKLKETFKGPLLQENENANVGKSERILSVATGAFILFQGITNIFSHPIIAVAEIAVGGSLMQRGVTGYCPVKGVIEQSCQDTTAIIVDRPEQVTVL</sequence>
<organism evidence="2 3">
    <name type="scientific">Pararcticibacter amylolyticus</name>
    <dbReference type="NCBI Taxonomy" id="2173175"/>
    <lineage>
        <taxon>Bacteria</taxon>
        <taxon>Pseudomonadati</taxon>
        <taxon>Bacteroidota</taxon>
        <taxon>Sphingobacteriia</taxon>
        <taxon>Sphingobacteriales</taxon>
        <taxon>Sphingobacteriaceae</taxon>
        <taxon>Pararcticibacter</taxon>
    </lineage>
</organism>
<reference evidence="2 3" key="1">
    <citation type="submission" date="2018-04" db="EMBL/GenBank/DDBJ databases">
        <title>Pedobacter chongqingensis sp. nov., isolated from a rottenly hemp rope.</title>
        <authorList>
            <person name="Cai Y."/>
        </authorList>
    </citation>
    <scope>NUCLEOTIDE SEQUENCE [LARGE SCALE GENOMIC DNA]</scope>
    <source>
        <strain evidence="2 3">FJ4-8</strain>
    </source>
</reference>
<dbReference type="InterPro" id="IPR021309">
    <property type="entry name" value="YgaP-like_TM"/>
</dbReference>